<evidence type="ECO:0000313" key="2">
    <source>
        <dbReference type="EMBL" id="MFC7333432.1"/>
    </source>
</evidence>
<dbReference type="InterPro" id="IPR052732">
    <property type="entry name" value="Cell-binding_unc_protein"/>
</dbReference>
<dbReference type="Gene3D" id="3.90.1200.10">
    <property type="match status" value="1"/>
</dbReference>
<dbReference type="Pfam" id="PF01636">
    <property type="entry name" value="APH"/>
    <property type="match status" value="1"/>
</dbReference>
<dbReference type="Pfam" id="PF13671">
    <property type="entry name" value="AAA_33"/>
    <property type="match status" value="1"/>
</dbReference>
<organism evidence="2 3">
    <name type="scientific">Rhodocista pekingensis</name>
    <dbReference type="NCBI Taxonomy" id="201185"/>
    <lineage>
        <taxon>Bacteria</taxon>
        <taxon>Pseudomonadati</taxon>
        <taxon>Pseudomonadota</taxon>
        <taxon>Alphaproteobacteria</taxon>
        <taxon>Rhodospirillales</taxon>
        <taxon>Azospirillaceae</taxon>
        <taxon>Rhodocista</taxon>
    </lineage>
</organism>
<protein>
    <submittedName>
        <fullName evidence="2">AAA family ATPase</fullName>
    </submittedName>
</protein>
<dbReference type="InterPro" id="IPR027417">
    <property type="entry name" value="P-loop_NTPase"/>
</dbReference>
<proteinExistence type="predicted"/>
<dbReference type="SUPFAM" id="SSF52540">
    <property type="entry name" value="P-loop containing nucleoside triphosphate hydrolases"/>
    <property type="match status" value="1"/>
</dbReference>
<dbReference type="Gene3D" id="3.40.50.300">
    <property type="entry name" value="P-loop containing nucleotide triphosphate hydrolases"/>
    <property type="match status" value="1"/>
</dbReference>
<dbReference type="InterPro" id="IPR002575">
    <property type="entry name" value="Aminoglycoside_PTrfase"/>
</dbReference>
<evidence type="ECO:0000313" key="3">
    <source>
        <dbReference type="Proteomes" id="UP001596456"/>
    </source>
</evidence>
<dbReference type="PANTHER" id="PTHR43883">
    <property type="entry name" value="SLR0207 PROTEIN"/>
    <property type="match status" value="1"/>
</dbReference>
<dbReference type="SUPFAM" id="SSF56112">
    <property type="entry name" value="Protein kinase-like (PK-like)"/>
    <property type="match status" value="1"/>
</dbReference>
<keyword evidence="3" id="KW-1185">Reference proteome</keyword>
<feature type="domain" description="Aminoglycoside phosphotransferase" evidence="1">
    <location>
        <begin position="122"/>
        <end position="289"/>
    </location>
</feature>
<dbReference type="EMBL" id="JBHTCM010000010">
    <property type="protein sequence ID" value="MFC7333432.1"/>
    <property type="molecule type" value="Genomic_DNA"/>
</dbReference>
<gene>
    <name evidence="2" type="ORF">ACFQPS_09680</name>
</gene>
<dbReference type="RefSeq" id="WP_377358504.1">
    <property type="nucleotide sequence ID" value="NZ_JBHTCM010000010.1"/>
</dbReference>
<dbReference type="PANTHER" id="PTHR43883:SF1">
    <property type="entry name" value="GLUCONOKINASE"/>
    <property type="match status" value="1"/>
</dbReference>
<reference evidence="3" key="1">
    <citation type="journal article" date="2019" name="Int. J. Syst. Evol. Microbiol.">
        <title>The Global Catalogue of Microorganisms (GCM) 10K type strain sequencing project: providing services to taxonomists for standard genome sequencing and annotation.</title>
        <authorList>
            <consortium name="The Broad Institute Genomics Platform"/>
            <consortium name="The Broad Institute Genome Sequencing Center for Infectious Disease"/>
            <person name="Wu L."/>
            <person name="Ma J."/>
        </authorList>
    </citation>
    <scope>NUCLEOTIDE SEQUENCE [LARGE SCALE GENOMIC DNA]</scope>
    <source>
        <strain evidence="3">CGMCC 1.16275</strain>
    </source>
</reference>
<dbReference type="Proteomes" id="UP001596456">
    <property type="component" value="Unassembled WGS sequence"/>
</dbReference>
<comment type="caution">
    <text evidence="2">The sequence shown here is derived from an EMBL/GenBank/DDBJ whole genome shotgun (WGS) entry which is preliminary data.</text>
</comment>
<dbReference type="InterPro" id="IPR011009">
    <property type="entry name" value="Kinase-like_dom_sf"/>
</dbReference>
<accession>A0ABW2KU63</accession>
<name>A0ABW2KU63_9PROT</name>
<evidence type="ECO:0000259" key="1">
    <source>
        <dbReference type="Pfam" id="PF01636"/>
    </source>
</evidence>
<sequence>MDAATPTTAQADVIAFLGDPATHGGQPVERIDTHGAIVFMAGDRAWKLKRAVRLPYLDFSTLERRRAACAAELALNRRTAPDLYLRSVPLLRRPDGGLTLDPAAGQGEPVDWVVEMRRFRDEDLFDRMAARQALTPALMRELAETIAGFHEEAEPRTDLGGAATMADLVAGVLAELRRFPDLFAASRVRLLDHLFGQELERHGAQLDRRRDAGYVRHCHGDLHLRNIVLWQGHPVPFDCLEFDEALAVTDVLYDLAFLLMDLEHRRLRPLANVLFNRYLELSGDLAGLALLPLFLALRAGIRAHTGASAAAAQREPAEAEAMRADAAAHLTLALQVLAPPAPRLVAIGGLSGTGKSTLARWLAPEIGPAPGAVILRSDGLRKRLLGVDERTRLPPESYSEAVTGRVYAEIAGRAGLALESRHAVICDAVYARAEQRAAIEAIARAAGQPFAGLWLVADQETQIARVGDRSGDASDATADVVRRQSAYDLGEMRWEIIPASGPPADVAAIARRLIVA</sequence>